<keyword evidence="3" id="KW-1185">Reference proteome</keyword>
<dbReference type="Proteomes" id="UP000299084">
    <property type="component" value="Unassembled WGS sequence"/>
</dbReference>
<organism evidence="2 3">
    <name type="scientific">Camelus dromedarius</name>
    <name type="common">Dromedary</name>
    <name type="synonym">Arabian camel</name>
    <dbReference type="NCBI Taxonomy" id="9838"/>
    <lineage>
        <taxon>Eukaryota</taxon>
        <taxon>Metazoa</taxon>
        <taxon>Chordata</taxon>
        <taxon>Craniata</taxon>
        <taxon>Vertebrata</taxon>
        <taxon>Euteleostomi</taxon>
        <taxon>Mammalia</taxon>
        <taxon>Eutheria</taxon>
        <taxon>Laurasiatheria</taxon>
        <taxon>Artiodactyla</taxon>
        <taxon>Tylopoda</taxon>
        <taxon>Camelidae</taxon>
        <taxon>Camelus</taxon>
    </lineage>
</organism>
<sequence length="70" mass="7608">MRALPWESEAQGSVRITSVEGEFAALFQCNDSKEKQPWKKDGGGGAARLTHVNVPAKRTVSAKEQRPGPD</sequence>
<evidence type="ECO:0000256" key="1">
    <source>
        <dbReference type="SAM" id="MobiDB-lite"/>
    </source>
</evidence>
<feature type="region of interest" description="Disordered" evidence="1">
    <location>
        <begin position="34"/>
        <end position="70"/>
    </location>
</feature>
<evidence type="ECO:0000313" key="2">
    <source>
        <dbReference type="EMBL" id="KAB1258259.1"/>
    </source>
</evidence>
<name>A0A5N4CH30_CAMDR</name>
<comment type="caution">
    <text evidence="2">The sequence shown here is derived from an EMBL/GenBank/DDBJ whole genome shotgun (WGS) entry which is preliminary data.</text>
</comment>
<accession>A0A5N4CH30</accession>
<protein>
    <submittedName>
        <fullName evidence="2">Uncharacterized protein</fullName>
    </submittedName>
</protein>
<reference evidence="2" key="1">
    <citation type="submission" date="2014-12" db="EMBL/GenBank/DDBJ databases">
        <authorList>
            <person name="Fitak R."/>
            <person name="Mohandesan E."/>
            <person name="Burger P.A."/>
            <person name="Jukka C."/>
        </authorList>
    </citation>
    <scope>NUCLEOTIDE SEQUENCE</scope>
    <source>
        <strain evidence="2">Drom800</strain>
        <tissue evidence="2">Blood</tissue>
    </source>
</reference>
<dbReference type="AlphaFoldDB" id="A0A5N4CH30"/>
<dbReference type="EMBL" id="JWIN03000024">
    <property type="protein sequence ID" value="KAB1258259.1"/>
    <property type="molecule type" value="Genomic_DNA"/>
</dbReference>
<proteinExistence type="predicted"/>
<reference evidence="2 3" key="2">
    <citation type="journal article" date="2019" name="Mol. Ecol. Resour.">
        <title>Improving Illumina assemblies with Hi-C and long reads: an example with the North African dromedary.</title>
        <authorList>
            <person name="Elbers J.P."/>
            <person name="Rogers M.F."/>
            <person name="Perelman P.L."/>
            <person name="Proskuryakova A.A."/>
            <person name="Serdyukova N.A."/>
            <person name="Johnson W.E."/>
            <person name="Horin P."/>
            <person name="Corander J."/>
            <person name="Murphy D."/>
            <person name="Burger P.A."/>
        </authorList>
    </citation>
    <scope>NUCLEOTIDE SEQUENCE [LARGE SCALE GENOMIC DNA]</scope>
    <source>
        <strain evidence="2">Drom800</strain>
        <tissue evidence="2">Blood</tissue>
    </source>
</reference>
<gene>
    <name evidence="2" type="ORF">Cadr_000028635</name>
</gene>
<feature type="compositionally biased region" description="Basic and acidic residues" evidence="1">
    <location>
        <begin position="61"/>
        <end position="70"/>
    </location>
</feature>
<evidence type="ECO:0000313" key="3">
    <source>
        <dbReference type="Proteomes" id="UP000299084"/>
    </source>
</evidence>
<dbReference type="EMBL" id="JWIN03000024">
    <property type="protein sequence ID" value="KAB1258258.1"/>
    <property type="molecule type" value="Genomic_DNA"/>
</dbReference>